<gene>
    <name evidence="5" type="ORF">OH818_11770</name>
</gene>
<dbReference type="Gene3D" id="1.10.10.60">
    <property type="entry name" value="Homeodomain-like"/>
    <property type="match status" value="2"/>
</dbReference>
<dbReference type="EMBL" id="CP114029">
    <property type="protein sequence ID" value="WAP70632.1"/>
    <property type="molecule type" value="Genomic_DNA"/>
</dbReference>
<feature type="domain" description="HTH araC/xylS-type" evidence="4">
    <location>
        <begin position="200"/>
        <end position="298"/>
    </location>
</feature>
<dbReference type="PROSITE" id="PS01124">
    <property type="entry name" value="HTH_ARAC_FAMILY_2"/>
    <property type="match status" value="1"/>
</dbReference>
<dbReference type="InterPro" id="IPR018060">
    <property type="entry name" value="HTH_AraC"/>
</dbReference>
<evidence type="ECO:0000256" key="1">
    <source>
        <dbReference type="ARBA" id="ARBA00023015"/>
    </source>
</evidence>
<dbReference type="SUPFAM" id="SSF46689">
    <property type="entry name" value="Homeodomain-like"/>
    <property type="match status" value="2"/>
</dbReference>
<dbReference type="Pfam" id="PF12833">
    <property type="entry name" value="HTH_18"/>
    <property type="match status" value="1"/>
</dbReference>
<organism evidence="5 6">
    <name type="scientific">Jiella pelagia</name>
    <dbReference type="NCBI Taxonomy" id="2986949"/>
    <lineage>
        <taxon>Bacteria</taxon>
        <taxon>Pseudomonadati</taxon>
        <taxon>Pseudomonadota</taxon>
        <taxon>Alphaproteobacteria</taxon>
        <taxon>Hyphomicrobiales</taxon>
        <taxon>Aurantimonadaceae</taxon>
        <taxon>Jiella</taxon>
    </lineage>
</organism>
<dbReference type="SMART" id="SM00342">
    <property type="entry name" value="HTH_ARAC"/>
    <property type="match status" value="1"/>
</dbReference>
<keyword evidence="1" id="KW-0805">Transcription regulation</keyword>
<evidence type="ECO:0000256" key="2">
    <source>
        <dbReference type="ARBA" id="ARBA00023125"/>
    </source>
</evidence>
<dbReference type="RefSeq" id="WP_268883141.1">
    <property type="nucleotide sequence ID" value="NZ_CP114029.1"/>
</dbReference>
<keyword evidence="2" id="KW-0238">DNA-binding</keyword>
<evidence type="ECO:0000259" key="4">
    <source>
        <dbReference type="PROSITE" id="PS01124"/>
    </source>
</evidence>
<proteinExistence type="predicted"/>
<protein>
    <submittedName>
        <fullName evidence="5">AraC family transcriptional regulator</fullName>
    </submittedName>
</protein>
<reference evidence="5" key="1">
    <citation type="submission" date="2022-12" db="EMBL/GenBank/DDBJ databases">
        <title>Jiella pelagia sp. nov., isolated from phosphonate enriched culture of Northwest Pacific surface seawater.</title>
        <authorList>
            <person name="Shin D.Y."/>
            <person name="Hwang C.Y."/>
        </authorList>
    </citation>
    <scope>NUCLEOTIDE SEQUENCE</scope>
    <source>
        <strain evidence="5">HL-NP1</strain>
    </source>
</reference>
<dbReference type="PROSITE" id="PS00041">
    <property type="entry name" value="HTH_ARAC_FAMILY_1"/>
    <property type="match status" value="1"/>
</dbReference>
<dbReference type="InterPro" id="IPR009057">
    <property type="entry name" value="Homeodomain-like_sf"/>
</dbReference>
<accession>A0ABY7C475</accession>
<dbReference type="Proteomes" id="UP001164020">
    <property type="component" value="Chromosome"/>
</dbReference>
<keyword evidence="3" id="KW-0804">Transcription</keyword>
<dbReference type="InterPro" id="IPR018062">
    <property type="entry name" value="HTH_AraC-typ_CS"/>
</dbReference>
<dbReference type="InterPro" id="IPR050204">
    <property type="entry name" value="AraC_XylS_family_regulators"/>
</dbReference>
<evidence type="ECO:0000313" key="5">
    <source>
        <dbReference type="EMBL" id="WAP70632.1"/>
    </source>
</evidence>
<dbReference type="PANTHER" id="PTHR46796:SF14">
    <property type="entry name" value="TRANSCRIPTIONAL REGULATORY PROTEIN"/>
    <property type="match status" value="1"/>
</dbReference>
<dbReference type="PANTHER" id="PTHR46796">
    <property type="entry name" value="HTH-TYPE TRANSCRIPTIONAL ACTIVATOR RHAS-RELATED"/>
    <property type="match status" value="1"/>
</dbReference>
<sequence>MSFRHSMLSRTEGIRPIEPVRWRSLDGIAGVFWVAEGRPGATGYYLSPDPRIVVFFNDVSSHIRMCNHESRPPSHYRPMTRAIYVPAGMPLWTDFTSMHRFSHLDLHVHRDRLLRFLSPSLGSSAAKAALRRPAEVADVGPVETLATLLVKELSDPARHGVYCESLVGSIAAALLDIPVETGASESAQTERRGLTAAQMDRLVARIDAEGGRRLTVAEMAATVGLSESWFASLFRETTGQTPLQWQLGHRIALAKQLLLRGDLTVAGVASQLGFTDQAHFTKTFRQIAAETPAAWREAQRTAERGG</sequence>
<keyword evidence="6" id="KW-1185">Reference proteome</keyword>
<name>A0ABY7C475_9HYPH</name>
<evidence type="ECO:0000313" key="6">
    <source>
        <dbReference type="Proteomes" id="UP001164020"/>
    </source>
</evidence>
<evidence type="ECO:0000256" key="3">
    <source>
        <dbReference type="ARBA" id="ARBA00023163"/>
    </source>
</evidence>